<dbReference type="Proteomes" id="UP001164746">
    <property type="component" value="Chromosome 2"/>
</dbReference>
<keyword evidence="2" id="KW-1185">Reference proteome</keyword>
<organism evidence="1 2">
    <name type="scientific">Mya arenaria</name>
    <name type="common">Soft-shell clam</name>
    <dbReference type="NCBI Taxonomy" id="6604"/>
    <lineage>
        <taxon>Eukaryota</taxon>
        <taxon>Metazoa</taxon>
        <taxon>Spiralia</taxon>
        <taxon>Lophotrochozoa</taxon>
        <taxon>Mollusca</taxon>
        <taxon>Bivalvia</taxon>
        <taxon>Autobranchia</taxon>
        <taxon>Heteroconchia</taxon>
        <taxon>Euheterodonta</taxon>
        <taxon>Imparidentia</taxon>
        <taxon>Neoheterodontei</taxon>
        <taxon>Myida</taxon>
        <taxon>Myoidea</taxon>
        <taxon>Myidae</taxon>
        <taxon>Mya</taxon>
    </lineage>
</organism>
<proteinExistence type="predicted"/>
<gene>
    <name evidence="1" type="ORF">MAR_029798</name>
</gene>
<evidence type="ECO:0000313" key="1">
    <source>
        <dbReference type="EMBL" id="WAQ97108.1"/>
    </source>
</evidence>
<reference evidence="1" key="1">
    <citation type="submission" date="2022-11" db="EMBL/GenBank/DDBJ databases">
        <title>Centuries of genome instability and evolution in soft-shell clam transmissible cancer (bioRxiv).</title>
        <authorList>
            <person name="Hart S.F.M."/>
            <person name="Yonemitsu M.A."/>
            <person name="Giersch R.M."/>
            <person name="Beal B.F."/>
            <person name="Arriagada G."/>
            <person name="Davis B.W."/>
            <person name="Ostrander E.A."/>
            <person name="Goff S.P."/>
            <person name="Metzger M.J."/>
        </authorList>
    </citation>
    <scope>NUCLEOTIDE SEQUENCE</scope>
    <source>
        <strain evidence="1">MELC-2E11</strain>
        <tissue evidence="1">Siphon/mantle</tissue>
    </source>
</reference>
<dbReference type="EMBL" id="CP111013">
    <property type="protein sequence ID" value="WAQ97108.1"/>
    <property type="molecule type" value="Genomic_DNA"/>
</dbReference>
<evidence type="ECO:0000313" key="2">
    <source>
        <dbReference type="Proteomes" id="UP001164746"/>
    </source>
</evidence>
<accession>A0ABY7DM26</accession>
<sequence>MGVFKVSQITSPLFQGKGKLWWISFVYHTMAIIDQEGLHGLLAVRSRVPDRCILSVNNEMNYSAPKYGTSTVTKISREARFNLRRIPSDFMDNKNVKNALLPLIIQIETPERHKKMLTIYIKT</sequence>
<protein>
    <submittedName>
        <fullName evidence="1">Uncharacterized protein</fullName>
    </submittedName>
</protein>
<name>A0ABY7DM26_MYAAR</name>